<evidence type="ECO:0000313" key="7">
    <source>
        <dbReference type="Proteomes" id="UP000435877"/>
    </source>
</evidence>
<dbReference type="EMBL" id="CACSIM010000003">
    <property type="protein sequence ID" value="CAA0104191.1"/>
    <property type="molecule type" value="Genomic_DNA"/>
</dbReference>
<dbReference type="SUPFAM" id="SSF52540">
    <property type="entry name" value="P-loop containing nucleoside triphosphate hydrolases"/>
    <property type="match status" value="1"/>
</dbReference>
<evidence type="ECO:0000256" key="3">
    <source>
        <dbReference type="ARBA" id="ARBA00023163"/>
    </source>
</evidence>
<keyword evidence="3" id="KW-0804">Transcription</keyword>
<dbReference type="Proteomes" id="UP000439591">
    <property type="component" value="Unassembled WGS sequence"/>
</dbReference>
<dbReference type="PRINTS" id="PR00038">
    <property type="entry name" value="HTHLUXR"/>
</dbReference>
<dbReference type="OrthoDB" id="1123107at2"/>
<keyword evidence="7" id="KW-1185">Reference proteome</keyword>
<evidence type="ECO:0000313" key="6">
    <source>
        <dbReference type="EMBL" id="CAA0104364.1"/>
    </source>
</evidence>
<dbReference type="SMART" id="SM00421">
    <property type="entry name" value="HTH_LUXR"/>
    <property type="match status" value="1"/>
</dbReference>
<dbReference type="InterPro" id="IPR059106">
    <property type="entry name" value="WHD_MalT"/>
</dbReference>
<evidence type="ECO:0000313" key="5">
    <source>
        <dbReference type="EMBL" id="CAA0104191.1"/>
    </source>
</evidence>
<dbReference type="GO" id="GO:0003677">
    <property type="term" value="F:DNA binding"/>
    <property type="evidence" value="ECO:0007669"/>
    <property type="project" value="UniProtKB-KW"/>
</dbReference>
<dbReference type="PANTHER" id="PTHR44688">
    <property type="entry name" value="DNA-BINDING TRANSCRIPTIONAL ACTIVATOR DEVR_DOSR"/>
    <property type="match status" value="1"/>
</dbReference>
<dbReference type="Pfam" id="PF17874">
    <property type="entry name" value="TPR_MalT"/>
    <property type="match status" value="1"/>
</dbReference>
<dbReference type="InterPro" id="IPR016032">
    <property type="entry name" value="Sig_transdc_resp-reg_C-effctor"/>
</dbReference>
<dbReference type="Gene3D" id="1.25.40.10">
    <property type="entry name" value="Tetratricopeptide repeat domain"/>
    <property type="match status" value="1"/>
</dbReference>
<dbReference type="AlphaFoldDB" id="A0A5S9PIZ4"/>
<dbReference type="Pfam" id="PF25873">
    <property type="entry name" value="WHD_MalT"/>
    <property type="match status" value="1"/>
</dbReference>
<dbReference type="Proteomes" id="UP000435877">
    <property type="component" value="Unassembled WGS sequence"/>
</dbReference>
<protein>
    <submittedName>
        <fullName evidence="5">HTH-type transcriptional regulator MalT</fullName>
    </submittedName>
</protein>
<dbReference type="Gene3D" id="1.10.10.10">
    <property type="entry name" value="Winged helix-like DNA-binding domain superfamily/Winged helix DNA-binding domain"/>
    <property type="match status" value="1"/>
</dbReference>
<evidence type="ECO:0000313" key="8">
    <source>
        <dbReference type="Proteomes" id="UP000439591"/>
    </source>
</evidence>
<evidence type="ECO:0000256" key="1">
    <source>
        <dbReference type="ARBA" id="ARBA00023015"/>
    </source>
</evidence>
<evidence type="ECO:0000259" key="4">
    <source>
        <dbReference type="PROSITE" id="PS50043"/>
    </source>
</evidence>
<dbReference type="EMBL" id="CACSIK010000002">
    <property type="protein sequence ID" value="CAA0104364.1"/>
    <property type="molecule type" value="Genomic_DNA"/>
</dbReference>
<name>A0A5S9PIZ4_9GAMM</name>
<evidence type="ECO:0000256" key="2">
    <source>
        <dbReference type="ARBA" id="ARBA00023125"/>
    </source>
</evidence>
<dbReference type="InterPro" id="IPR036388">
    <property type="entry name" value="WH-like_DNA-bd_sf"/>
</dbReference>
<dbReference type="PROSITE" id="PS50043">
    <property type="entry name" value="HTH_LUXR_2"/>
    <property type="match status" value="1"/>
</dbReference>
<accession>A0A5S9PIZ4</accession>
<dbReference type="CDD" id="cd06170">
    <property type="entry name" value="LuxR_C_like"/>
    <property type="match status" value="1"/>
</dbReference>
<organism evidence="5 8">
    <name type="scientific">Zhongshania aliphaticivorans</name>
    <dbReference type="NCBI Taxonomy" id="1470434"/>
    <lineage>
        <taxon>Bacteria</taxon>
        <taxon>Pseudomonadati</taxon>
        <taxon>Pseudomonadota</taxon>
        <taxon>Gammaproteobacteria</taxon>
        <taxon>Cellvibrionales</taxon>
        <taxon>Spongiibacteraceae</taxon>
        <taxon>Zhongshania</taxon>
    </lineage>
</organism>
<dbReference type="Pfam" id="PF00196">
    <property type="entry name" value="GerE"/>
    <property type="match status" value="1"/>
</dbReference>
<proteinExistence type="predicted"/>
<dbReference type="GO" id="GO:0006355">
    <property type="term" value="P:regulation of DNA-templated transcription"/>
    <property type="evidence" value="ECO:0007669"/>
    <property type="project" value="InterPro"/>
</dbReference>
<feature type="domain" description="HTH luxR-type" evidence="4">
    <location>
        <begin position="870"/>
        <end position="935"/>
    </location>
</feature>
<dbReference type="InterPro" id="IPR000792">
    <property type="entry name" value="Tscrpt_reg_LuxR_C"/>
</dbReference>
<keyword evidence="1" id="KW-0805">Transcription regulation</keyword>
<dbReference type="RefSeq" id="WP_159269448.1">
    <property type="nucleotide sequence ID" value="NZ_CACSIK010000002.1"/>
</dbReference>
<dbReference type="SUPFAM" id="SSF46894">
    <property type="entry name" value="C-terminal effector domain of the bipartite response regulators"/>
    <property type="match status" value="1"/>
</dbReference>
<dbReference type="InterPro" id="IPR027417">
    <property type="entry name" value="P-loop_NTPase"/>
</dbReference>
<sequence length="937" mass="104584">MNKNNDLGNGLSTFYRRAGVLESKLRAPFIKTPPLQREALGKLKDEFSCSGGLLTIVAPAGSGKTTLMADLATTELAHSTLVLWINLDDDDNEPSIFAKYLISVLYPLDRAAAEKELSMINANPSRDYDALLSTVVTRLTSSSLPVILFVDDFQTITHPSIIKFWNRVVLHAPSSMKIVISSRSCLPIDLSRKRVAGTLYEVEQTNLNLSVGEIIHYMLHHHTIDLDLEYAEILYDTTEGWLAGLQLAALAITKSNKDTGEVIRSFTGRDKDLADYLLHTVLKGQSEHDRNFLLLTSPLSRMCAPLCNYVMNITSSDETLVLLEQTNHFIVPEDRNRNWYRYHHLFGDFLKNELLKRQPGKFEAICAAAAAWWQSNGNLTEAIQYTLLSNNYVKAAALIAEHAPEVAQCFGDHHTILDWLRRLPEAYHTSRPEVLLNHAWSRAFSRDLTKAQALSKQVLEGLDKPDQYGWSLTNEEISEFRSLAKTVSAIAVTCTDELRDGIKQCDDLLVEINPTQSFITASLYNCQSYAMYALRNHDASIKLAAEAYNFGMQAGSSYALVWADFLAGLSKIEQGKISSARESAERALLNAGLNKKANSYLYAMAEIINSEICIQQCNFNEIENNAKFGKIFSSAFGPLEPLLVSLRNDARREAWCGQLGNAIKILKQGQDTALGTNQPRLYYSLIAEEIEILLRCDDLSAALETCKRTNFLDINESVLPSDALAIVRETVRIADARIKVSQGKYLDALKIINTLLNTIKAKKTTRTYTTQSLTALKAITLWKLNRKKEAARELDKCINTSAPENHAYPIVSAGDTVLEILYDIQSQKNTVRLSNAPSINQVFESRLINILKGEVVKSIEIDSDNKSVDTFAENESLTKREIEILRLVGSGLANTQLAQELIISESTVKWHLHNIYEKIGVKSRTAAAAKAHSLRLM</sequence>
<dbReference type="PANTHER" id="PTHR44688:SF16">
    <property type="entry name" value="DNA-BINDING TRANSCRIPTIONAL ACTIVATOR DEVR_DOSR"/>
    <property type="match status" value="1"/>
</dbReference>
<dbReference type="Gene3D" id="3.40.50.300">
    <property type="entry name" value="P-loop containing nucleotide triphosphate hydrolases"/>
    <property type="match status" value="1"/>
</dbReference>
<keyword evidence="2" id="KW-0238">DNA-binding</keyword>
<dbReference type="InterPro" id="IPR011990">
    <property type="entry name" value="TPR-like_helical_dom_sf"/>
</dbReference>
<reference evidence="7 8" key="1">
    <citation type="submission" date="2019-11" db="EMBL/GenBank/DDBJ databases">
        <authorList>
            <person name="Holert J."/>
        </authorList>
    </citation>
    <scope>NUCLEOTIDE SEQUENCE [LARGE SCALE GENOMIC DNA]</scope>
    <source>
        <strain evidence="5">BC3_2A</strain>
        <strain evidence="6">SB11_1A</strain>
    </source>
</reference>
<gene>
    <name evidence="5" type="primary">malT_2</name>
    <name evidence="6" type="ORF">IHBHHGIJ_02737</name>
    <name evidence="5" type="ORF">KFEGEMFD_02109</name>
</gene>
<dbReference type="InterPro" id="IPR041617">
    <property type="entry name" value="TPR_MalT"/>
</dbReference>